<keyword evidence="5" id="KW-1185">Reference proteome</keyword>
<dbReference type="InterPro" id="IPR013783">
    <property type="entry name" value="Ig-like_fold"/>
</dbReference>
<dbReference type="HOGENOM" id="CLU_724086_0_0_1"/>
<evidence type="ECO:0000256" key="2">
    <source>
        <dbReference type="SAM" id="MobiDB-lite"/>
    </source>
</evidence>
<organism evidence="5">
    <name type="scientific">Caenorhabditis brenneri</name>
    <name type="common">Nematode worm</name>
    <dbReference type="NCBI Taxonomy" id="135651"/>
    <lineage>
        <taxon>Eukaryota</taxon>
        <taxon>Metazoa</taxon>
        <taxon>Ecdysozoa</taxon>
        <taxon>Nematoda</taxon>
        <taxon>Chromadorea</taxon>
        <taxon>Rhabditida</taxon>
        <taxon>Rhabditina</taxon>
        <taxon>Rhabditomorpha</taxon>
        <taxon>Rhabditoidea</taxon>
        <taxon>Rhabditidae</taxon>
        <taxon>Peloderinae</taxon>
        <taxon>Caenorhabditis</taxon>
    </lineage>
</organism>
<comment type="function">
    <text evidence="1">Central component in molecular interactions underlying sperm crawling. Forms an extensive filament system that extends from sperm villipoda, along the leading edge of the pseudopod.</text>
</comment>
<sequence length="382" mass="42261">MQPGKRSSSNRQAPAAEPHSQGQDPQLAVSRRRGRPPKKASDDLADQENIPDAGSSAQQSSSSNQAKRRKEDGKRWTYKEIPSHSIYDETLCSSRTRSGQTPNVNSPAAQNPQSSSQKSSEVGNKRGRKRNAVPLPVPSEADDATAPLAVVAAPDAAPVRDVLLDAPVAAPLVLDPAPALDPFNEQEEEPVDQGRPEALQVPQNPLRPPLREEKPQFLLPAEEDIQIAPSPQPPMEQNDLLQESFEKSLERTRKRKENTLKEIEFEPVSCIDFKPPYEVQGLAHLKMRNTSSVPIVFKVKPRTTNNRICVVPETGYIEAKGEIFIQIKRSGFSLAGKQENIGLDALVVKWIDTDGFQGEVTYEDLKDTDNVIRSRNFRVLYG</sequence>
<feature type="compositionally biased region" description="Polar residues" evidence="2">
    <location>
        <begin position="91"/>
        <end position="104"/>
    </location>
</feature>
<dbReference type="Pfam" id="PF00635">
    <property type="entry name" value="Motile_Sperm"/>
    <property type="match status" value="1"/>
</dbReference>
<dbReference type="InterPro" id="IPR008962">
    <property type="entry name" value="PapD-like_sf"/>
</dbReference>
<feature type="compositionally biased region" description="Low complexity" evidence="2">
    <location>
        <begin position="53"/>
        <end position="65"/>
    </location>
</feature>
<feature type="region of interest" description="Disordered" evidence="2">
    <location>
        <begin position="175"/>
        <end position="210"/>
    </location>
</feature>
<feature type="compositionally biased region" description="Low complexity" evidence="2">
    <location>
        <begin position="105"/>
        <end position="120"/>
    </location>
</feature>
<dbReference type="AlphaFoldDB" id="G0NFA6"/>
<dbReference type="InterPro" id="IPR000535">
    <property type="entry name" value="MSP_dom"/>
</dbReference>
<dbReference type="PROSITE" id="PS50202">
    <property type="entry name" value="MSP"/>
    <property type="match status" value="1"/>
</dbReference>
<dbReference type="InParanoid" id="G0NFA6"/>
<evidence type="ECO:0000313" key="5">
    <source>
        <dbReference type="Proteomes" id="UP000008068"/>
    </source>
</evidence>
<evidence type="ECO:0000259" key="3">
    <source>
        <dbReference type="PROSITE" id="PS50202"/>
    </source>
</evidence>
<keyword evidence="1" id="KW-0963">Cytoplasm</keyword>
<accession>G0NFA6</accession>
<proteinExistence type="predicted"/>
<name>G0NFA6_CAEBE</name>
<feature type="compositionally biased region" description="Basic and acidic residues" evidence="2">
    <location>
        <begin position="69"/>
        <end position="82"/>
    </location>
</feature>
<evidence type="ECO:0000256" key="1">
    <source>
        <dbReference type="RuleBase" id="RU003425"/>
    </source>
</evidence>
<dbReference type="EMBL" id="GL379875">
    <property type="protein sequence ID" value="EGT59224.1"/>
    <property type="molecule type" value="Genomic_DNA"/>
</dbReference>
<evidence type="ECO:0000313" key="4">
    <source>
        <dbReference type="EMBL" id="EGT59224.1"/>
    </source>
</evidence>
<dbReference type="Proteomes" id="UP000008068">
    <property type="component" value="Unassembled WGS sequence"/>
</dbReference>
<feature type="region of interest" description="Disordered" evidence="2">
    <location>
        <begin position="1"/>
        <end position="144"/>
    </location>
</feature>
<gene>
    <name evidence="4" type="ORF">CAEBREN_00963</name>
</gene>
<protein>
    <recommendedName>
        <fullName evidence="1">Major sperm protein</fullName>
    </recommendedName>
</protein>
<feature type="compositionally biased region" description="Polar residues" evidence="2">
    <location>
        <begin position="1"/>
        <end position="12"/>
    </location>
</feature>
<keyword evidence="1" id="KW-0206">Cytoskeleton</keyword>
<feature type="domain" description="MSP" evidence="3">
    <location>
        <begin position="262"/>
        <end position="382"/>
    </location>
</feature>
<dbReference type="Gene3D" id="2.60.40.10">
    <property type="entry name" value="Immunoglobulins"/>
    <property type="match status" value="1"/>
</dbReference>
<reference evidence="5" key="1">
    <citation type="submission" date="2011-07" db="EMBL/GenBank/DDBJ databases">
        <authorList>
            <consortium name="Caenorhabditis brenneri Sequencing and Analysis Consortium"/>
            <person name="Wilson R.K."/>
        </authorList>
    </citation>
    <scope>NUCLEOTIDE SEQUENCE [LARGE SCALE GENOMIC DNA]</scope>
    <source>
        <strain evidence="5">PB2801</strain>
    </source>
</reference>
<dbReference type="SUPFAM" id="SSF49354">
    <property type="entry name" value="PapD-like"/>
    <property type="match status" value="1"/>
</dbReference>